<proteinExistence type="predicted"/>
<feature type="chain" id="PRO_5040912181" description="Lipoprotein" evidence="2">
    <location>
        <begin position="18"/>
        <end position="180"/>
    </location>
</feature>
<reference evidence="3" key="1">
    <citation type="submission" date="2021-05" db="EMBL/GenBank/DDBJ databases">
        <authorList>
            <person name="Arsene-Ploetze F."/>
        </authorList>
    </citation>
    <scope>NUCLEOTIDE SEQUENCE</scope>
    <source>
        <strain evidence="3">DSM 42138</strain>
    </source>
</reference>
<dbReference type="AlphaFoldDB" id="A0A9W4DNC7"/>
<evidence type="ECO:0008006" key="5">
    <source>
        <dbReference type="Google" id="ProtNLM"/>
    </source>
</evidence>
<organism evidence="3 4">
    <name type="scientific">Actinacidiphila cocklensis</name>
    <dbReference type="NCBI Taxonomy" id="887465"/>
    <lineage>
        <taxon>Bacteria</taxon>
        <taxon>Bacillati</taxon>
        <taxon>Actinomycetota</taxon>
        <taxon>Actinomycetes</taxon>
        <taxon>Kitasatosporales</taxon>
        <taxon>Streptomycetaceae</taxon>
        <taxon>Actinacidiphila</taxon>
    </lineage>
</organism>
<keyword evidence="2" id="KW-0732">Signal</keyword>
<sequence length="180" mass="18208">MGLTTAVRRAVTGTTLAAALAVLGTGCGGQDGTGGQDGAPASTPGSATVSRTPGPGGGGTADRVVYFSAAPKGPLDGHQVLHDQAEVDRYAAQFAERDPQARTRIEDAGRTTDFTSEVLVGWTATTGCSAATSAALTVSGDRLGLQVSQPKPPPECVAAFRVSVVFQVARERIPAQPVFG</sequence>
<protein>
    <recommendedName>
        <fullName evidence="5">Lipoprotein</fullName>
    </recommendedName>
</protein>
<evidence type="ECO:0000256" key="2">
    <source>
        <dbReference type="SAM" id="SignalP"/>
    </source>
</evidence>
<evidence type="ECO:0000313" key="3">
    <source>
        <dbReference type="EMBL" id="CAG6393278.1"/>
    </source>
</evidence>
<keyword evidence="4" id="KW-1185">Reference proteome</keyword>
<name>A0A9W4DNC7_9ACTN</name>
<dbReference type="Proteomes" id="UP001152519">
    <property type="component" value="Unassembled WGS sequence"/>
</dbReference>
<evidence type="ECO:0000256" key="1">
    <source>
        <dbReference type="SAM" id="MobiDB-lite"/>
    </source>
</evidence>
<accession>A0A9W4DNC7</accession>
<dbReference type="EMBL" id="CAJSLV010000048">
    <property type="protein sequence ID" value="CAG6393278.1"/>
    <property type="molecule type" value="Genomic_DNA"/>
</dbReference>
<comment type="caution">
    <text evidence="3">The sequence shown here is derived from an EMBL/GenBank/DDBJ whole genome shotgun (WGS) entry which is preliminary data.</text>
</comment>
<feature type="signal peptide" evidence="2">
    <location>
        <begin position="1"/>
        <end position="17"/>
    </location>
</feature>
<evidence type="ECO:0000313" key="4">
    <source>
        <dbReference type="Proteomes" id="UP001152519"/>
    </source>
</evidence>
<gene>
    <name evidence="3" type="ORF">SCOCK_20309</name>
</gene>
<feature type="region of interest" description="Disordered" evidence="1">
    <location>
        <begin position="31"/>
        <end position="61"/>
    </location>
</feature>